<dbReference type="PANTHER" id="PTHR43654:SF1">
    <property type="entry name" value="ISOPENTENYL PHOSPHATE KINASE"/>
    <property type="match status" value="1"/>
</dbReference>
<evidence type="ECO:0000256" key="1">
    <source>
        <dbReference type="ARBA" id="ARBA00022679"/>
    </source>
</evidence>
<evidence type="ECO:0000313" key="6">
    <source>
        <dbReference type="EMBL" id="PIS04996.1"/>
    </source>
</evidence>
<evidence type="ECO:0000259" key="5">
    <source>
        <dbReference type="Pfam" id="PF00696"/>
    </source>
</evidence>
<dbReference type="InterPro" id="IPR001048">
    <property type="entry name" value="Asp/Glu/Uridylate_kinase"/>
</dbReference>
<evidence type="ECO:0000256" key="4">
    <source>
        <dbReference type="ARBA" id="ARBA00022840"/>
    </source>
</evidence>
<proteinExistence type="predicted"/>
<evidence type="ECO:0000256" key="3">
    <source>
        <dbReference type="ARBA" id="ARBA00022777"/>
    </source>
</evidence>
<protein>
    <recommendedName>
        <fullName evidence="5">Aspartate/glutamate/uridylate kinase domain-containing protein</fullName>
    </recommendedName>
</protein>
<keyword evidence="3" id="KW-0418">Kinase</keyword>
<evidence type="ECO:0000256" key="2">
    <source>
        <dbReference type="ARBA" id="ARBA00022741"/>
    </source>
</evidence>
<sequence length="277" mass="30610">MPRWGFFVWPTLLIARRQQVTSKPIVVIKAGSKSLCGPKGGWRYKVIHSIVSQAVTLKALGYDVIVVASGAIYHAKQKYGNGMDAQTYASIGQPKLQQTWEKAFWRRHRLLVGQIQFADQQLRGRSRHTVVNGLLKALRDGITPIVNSNDAVSEEEIDALPVLSDNDVLASLLAINVQAEHLIMLTTVDGVLDPRTGELISEMRYTERKIESRLQEMPGESNGGMKSKVKHGKRAARAGIDVYIASAKCPNVIVNTVLRNPQIGTHIIPKTAGNRRC</sequence>
<dbReference type="InterPro" id="IPR001057">
    <property type="entry name" value="Glu/AcGlu_kinase"/>
</dbReference>
<dbReference type="EMBL" id="PEZZ01000027">
    <property type="protein sequence ID" value="PIS04996.1"/>
    <property type="molecule type" value="Genomic_DNA"/>
</dbReference>
<reference evidence="7" key="1">
    <citation type="submission" date="2017-09" db="EMBL/GenBank/DDBJ databases">
        <title>Depth-based differentiation of microbial function through sediment-hosted aquifers and enrichment of novel symbionts in the deep terrestrial subsurface.</title>
        <authorList>
            <person name="Probst A.J."/>
            <person name="Ladd B."/>
            <person name="Jarett J.K."/>
            <person name="Geller-Mcgrath D.E."/>
            <person name="Sieber C.M.K."/>
            <person name="Emerson J.B."/>
            <person name="Anantharaman K."/>
            <person name="Thomas B.C."/>
            <person name="Malmstrom R."/>
            <person name="Stieglmeier M."/>
            <person name="Klingl A."/>
            <person name="Woyke T."/>
            <person name="Ryan C.M."/>
            <person name="Banfield J.F."/>
        </authorList>
    </citation>
    <scope>NUCLEOTIDE SEQUENCE [LARGE SCALE GENOMIC DNA]</scope>
</reference>
<name>A0A2H0W0Z3_9BACT</name>
<dbReference type="PRINTS" id="PR00474">
    <property type="entry name" value="GLU5KINASE"/>
</dbReference>
<keyword evidence="1" id="KW-0808">Transferase</keyword>
<organism evidence="6 7">
    <name type="scientific">Candidatus Buchananbacteria bacterium CG10_big_fil_rev_8_21_14_0_10_42_9</name>
    <dbReference type="NCBI Taxonomy" id="1974526"/>
    <lineage>
        <taxon>Bacteria</taxon>
        <taxon>Candidatus Buchananiibacteriota</taxon>
    </lineage>
</organism>
<dbReference type="Proteomes" id="UP000230935">
    <property type="component" value="Unassembled WGS sequence"/>
</dbReference>
<comment type="caution">
    <text evidence="6">The sequence shown here is derived from an EMBL/GenBank/DDBJ whole genome shotgun (WGS) entry which is preliminary data.</text>
</comment>
<keyword evidence="2" id="KW-0547">Nucleotide-binding</keyword>
<dbReference type="GO" id="GO:0005524">
    <property type="term" value="F:ATP binding"/>
    <property type="evidence" value="ECO:0007669"/>
    <property type="project" value="UniProtKB-KW"/>
</dbReference>
<dbReference type="InterPro" id="IPR036393">
    <property type="entry name" value="AceGlu_kinase-like_sf"/>
</dbReference>
<dbReference type="PANTHER" id="PTHR43654">
    <property type="entry name" value="GLUTAMATE 5-KINASE"/>
    <property type="match status" value="1"/>
</dbReference>
<gene>
    <name evidence="6" type="ORF">COT81_03470</name>
</gene>
<accession>A0A2H0W0Z3</accession>
<dbReference type="GO" id="GO:0004349">
    <property type="term" value="F:glutamate 5-kinase activity"/>
    <property type="evidence" value="ECO:0007669"/>
    <property type="project" value="TreeGrafter"/>
</dbReference>
<dbReference type="SUPFAM" id="SSF53633">
    <property type="entry name" value="Carbamate kinase-like"/>
    <property type="match status" value="1"/>
</dbReference>
<evidence type="ECO:0000313" key="7">
    <source>
        <dbReference type="Proteomes" id="UP000230935"/>
    </source>
</evidence>
<dbReference type="Gene3D" id="3.40.1160.10">
    <property type="entry name" value="Acetylglutamate kinase-like"/>
    <property type="match status" value="1"/>
</dbReference>
<keyword evidence="4" id="KW-0067">ATP-binding</keyword>
<dbReference type="GO" id="GO:0005829">
    <property type="term" value="C:cytosol"/>
    <property type="evidence" value="ECO:0007669"/>
    <property type="project" value="TreeGrafter"/>
</dbReference>
<feature type="domain" description="Aspartate/glutamate/uridylate kinase" evidence="5">
    <location>
        <begin position="25"/>
        <end position="246"/>
    </location>
</feature>
<dbReference type="Pfam" id="PF00696">
    <property type="entry name" value="AA_kinase"/>
    <property type="match status" value="1"/>
</dbReference>
<dbReference type="AlphaFoldDB" id="A0A2H0W0Z3"/>